<accession>D8LGY8</accession>
<feature type="region of interest" description="Disordered" evidence="1">
    <location>
        <begin position="691"/>
        <end position="712"/>
    </location>
</feature>
<feature type="region of interest" description="Disordered" evidence="1">
    <location>
        <begin position="1227"/>
        <end position="1457"/>
    </location>
</feature>
<feature type="region of interest" description="Disordered" evidence="1">
    <location>
        <begin position="1075"/>
        <end position="1212"/>
    </location>
</feature>
<feature type="region of interest" description="Disordered" evidence="1">
    <location>
        <begin position="478"/>
        <end position="502"/>
    </location>
</feature>
<dbReference type="PANTHER" id="PTHR39063">
    <property type="entry name" value="ORAL-FACIAL-DIGITAL SYNDROME 1 PROTEIN HOMOLOG"/>
    <property type="match status" value="1"/>
</dbReference>
<feature type="compositionally biased region" description="Basic and acidic residues" evidence="1">
    <location>
        <begin position="20"/>
        <end position="42"/>
    </location>
</feature>
<feature type="compositionally biased region" description="Basic and acidic residues" evidence="1">
    <location>
        <begin position="1004"/>
        <end position="1035"/>
    </location>
</feature>
<dbReference type="GO" id="GO:0036064">
    <property type="term" value="C:ciliary basal body"/>
    <property type="evidence" value="ECO:0007669"/>
    <property type="project" value="TreeGrafter"/>
</dbReference>
<dbReference type="EMBL" id="FN649742">
    <property type="protein sequence ID" value="CBN75841.1"/>
    <property type="molecule type" value="Genomic_DNA"/>
</dbReference>
<feature type="compositionally biased region" description="Basic and acidic residues" evidence="1">
    <location>
        <begin position="1192"/>
        <end position="1206"/>
    </location>
</feature>
<organism evidence="2 3">
    <name type="scientific">Ectocarpus siliculosus</name>
    <name type="common">Brown alga</name>
    <name type="synonym">Conferva siliculosa</name>
    <dbReference type="NCBI Taxonomy" id="2880"/>
    <lineage>
        <taxon>Eukaryota</taxon>
        <taxon>Sar</taxon>
        <taxon>Stramenopiles</taxon>
        <taxon>Ochrophyta</taxon>
        <taxon>PX clade</taxon>
        <taxon>Phaeophyceae</taxon>
        <taxon>Ectocarpales</taxon>
        <taxon>Ectocarpaceae</taxon>
        <taxon>Ectocarpus</taxon>
    </lineage>
</organism>
<feature type="compositionally biased region" description="Basic and acidic residues" evidence="1">
    <location>
        <begin position="695"/>
        <end position="712"/>
    </location>
</feature>
<feature type="region of interest" description="Disordered" evidence="1">
    <location>
        <begin position="654"/>
        <end position="674"/>
    </location>
</feature>
<feature type="compositionally biased region" description="Acidic residues" evidence="1">
    <location>
        <begin position="913"/>
        <end position="923"/>
    </location>
</feature>
<dbReference type="GO" id="GO:0005576">
    <property type="term" value="C:extracellular region"/>
    <property type="evidence" value="ECO:0007669"/>
    <property type="project" value="GOC"/>
</dbReference>
<feature type="compositionally biased region" description="Low complexity" evidence="1">
    <location>
        <begin position="1227"/>
        <end position="1241"/>
    </location>
</feature>
<feature type="compositionally biased region" description="Basic and acidic residues" evidence="1">
    <location>
        <begin position="398"/>
        <end position="418"/>
    </location>
</feature>
<dbReference type="OrthoDB" id="206339at2759"/>
<evidence type="ECO:0000313" key="2">
    <source>
        <dbReference type="EMBL" id="CBN75841.1"/>
    </source>
</evidence>
<protein>
    <submittedName>
        <fullName evidence="2">Uncharacterized protein</fullName>
    </submittedName>
</protein>
<feature type="compositionally biased region" description="Basic and acidic residues" evidence="1">
    <location>
        <begin position="859"/>
        <end position="870"/>
    </location>
</feature>
<dbReference type="GO" id="GO:0060287">
    <property type="term" value="P:epithelial cilium movement involved in determination of left/right asymmetry"/>
    <property type="evidence" value="ECO:0007669"/>
    <property type="project" value="TreeGrafter"/>
</dbReference>
<feature type="compositionally biased region" description="Basic residues" evidence="1">
    <location>
        <begin position="936"/>
        <end position="945"/>
    </location>
</feature>
<feature type="compositionally biased region" description="Basic and acidic residues" evidence="1">
    <location>
        <begin position="1075"/>
        <end position="1116"/>
    </location>
</feature>
<gene>
    <name evidence="2" type="ORF">Esi_0182_0033</name>
</gene>
<reference evidence="2 3" key="1">
    <citation type="journal article" date="2010" name="Nature">
        <title>The Ectocarpus genome and the independent evolution of multicellularity in brown algae.</title>
        <authorList>
            <person name="Cock J.M."/>
            <person name="Sterck L."/>
            <person name="Rouze P."/>
            <person name="Scornet D."/>
            <person name="Allen A.E."/>
            <person name="Amoutzias G."/>
            <person name="Anthouard V."/>
            <person name="Artiguenave F."/>
            <person name="Aury J.M."/>
            <person name="Badger J.H."/>
            <person name="Beszteri B."/>
            <person name="Billiau K."/>
            <person name="Bonnet E."/>
            <person name="Bothwell J.H."/>
            <person name="Bowler C."/>
            <person name="Boyen C."/>
            <person name="Brownlee C."/>
            <person name="Carrano C.J."/>
            <person name="Charrier B."/>
            <person name="Cho G.Y."/>
            <person name="Coelho S.M."/>
            <person name="Collen J."/>
            <person name="Corre E."/>
            <person name="Da Silva C."/>
            <person name="Delage L."/>
            <person name="Delaroque N."/>
            <person name="Dittami S.M."/>
            <person name="Doulbeau S."/>
            <person name="Elias M."/>
            <person name="Farnham G."/>
            <person name="Gachon C.M."/>
            <person name="Gschloessl B."/>
            <person name="Heesch S."/>
            <person name="Jabbari K."/>
            <person name="Jubin C."/>
            <person name="Kawai H."/>
            <person name="Kimura K."/>
            <person name="Kloareg B."/>
            <person name="Kupper F.C."/>
            <person name="Lang D."/>
            <person name="Le Bail A."/>
            <person name="Leblanc C."/>
            <person name="Lerouge P."/>
            <person name="Lohr M."/>
            <person name="Lopez P.J."/>
            <person name="Martens C."/>
            <person name="Maumus F."/>
            <person name="Michel G."/>
            <person name="Miranda-Saavedra D."/>
            <person name="Morales J."/>
            <person name="Moreau H."/>
            <person name="Motomura T."/>
            <person name="Nagasato C."/>
            <person name="Napoli C.A."/>
            <person name="Nelson D.R."/>
            <person name="Nyvall-Collen P."/>
            <person name="Peters A.F."/>
            <person name="Pommier C."/>
            <person name="Potin P."/>
            <person name="Poulain J."/>
            <person name="Quesneville H."/>
            <person name="Read B."/>
            <person name="Rensing S.A."/>
            <person name="Ritter A."/>
            <person name="Rousvoal S."/>
            <person name="Samanta M."/>
            <person name="Samson G."/>
            <person name="Schroeder D.C."/>
            <person name="Segurens B."/>
            <person name="Strittmatter M."/>
            <person name="Tonon T."/>
            <person name="Tregear J.W."/>
            <person name="Valentin K."/>
            <person name="von Dassow P."/>
            <person name="Yamagishi T."/>
            <person name="Van de Peer Y."/>
            <person name="Wincker P."/>
        </authorList>
    </citation>
    <scope>NUCLEOTIDE SEQUENCE [LARGE SCALE GENOMIC DNA]</scope>
    <source>
        <strain evidence="3">Ec32 / CCAP1310/4</strain>
    </source>
</reference>
<feature type="compositionally biased region" description="Basic and acidic residues" evidence="1">
    <location>
        <begin position="946"/>
        <end position="964"/>
    </location>
</feature>
<feature type="compositionally biased region" description="Basic and acidic residues" evidence="1">
    <location>
        <begin position="1134"/>
        <end position="1145"/>
    </location>
</feature>
<evidence type="ECO:0000313" key="3">
    <source>
        <dbReference type="Proteomes" id="UP000002630"/>
    </source>
</evidence>
<evidence type="ECO:0000256" key="1">
    <source>
        <dbReference type="SAM" id="MobiDB-lite"/>
    </source>
</evidence>
<keyword evidence="3" id="KW-1185">Reference proteome</keyword>
<feature type="compositionally biased region" description="Basic and acidic residues" evidence="1">
    <location>
        <begin position="658"/>
        <end position="674"/>
    </location>
</feature>
<proteinExistence type="predicted"/>
<feature type="compositionally biased region" description="Basic residues" evidence="1">
    <location>
        <begin position="894"/>
        <end position="907"/>
    </location>
</feature>
<feature type="compositionally biased region" description="Low complexity" evidence="1">
    <location>
        <begin position="987"/>
        <end position="1003"/>
    </location>
</feature>
<feature type="compositionally biased region" description="Low complexity" evidence="1">
    <location>
        <begin position="1394"/>
        <end position="1405"/>
    </location>
</feature>
<feature type="compositionally biased region" description="Low complexity" evidence="1">
    <location>
        <begin position="1163"/>
        <end position="1182"/>
    </location>
</feature>
<dbReference type="EMBL" id="FN648307">
    <property type="protein sequence ID" value="CBN75841.1"/>
    <property type="molecule type" value="Genomic_DNA"/>
</dbReference>
<dbReference type="Pfam" id="PF16045">
    <property type="entry name" value="LisH_2"/>
    <property type="match status" value="1"/>
</dbReference>
<dbReference type="STRING" id="2880.D8LGY8"/>
<feature type="compositionally biased region" description="Basic and acidic residues" evidence="1">
    <location>
        <begin position="1152"/>
        <end position="1162"/>
    </location>
</feature>
<sequence>MPVLESAVESEVSFALPRVVETRDEQAEQEEQKIRQESHEQQPNEGGASLHDVKRALRDNFRATGVIDDVTARLRRQFVLELRRKGLGVPGAQEAAVAAGTCRRRRSPSGISLQERVLHSLVVDHLASNGLLQSLAVFLPESGLGGGSNCGNTATVGTGPGAAPAAEAALSREDVLQALPIPADSNLFRRVIRRAEEGEGKAAGSVCRSDGETAAVPGAAAGADTAVVSNASVAVAAAGSGGHAGAAASGGGGGGSREQKRVCGLLEALVGEVATRSRAVAVDSNTQTDEAGRSHKENLVTRLEAVRETWLRRSADERREPAQDVTERMLAYQRECESRAAAQASCWVAPRLLIKAERDSFRERDLAALRVQMASTRRREVDAMRKELQSQYDARVERLQETERDRERRHNDRMREAEVSQFEARQNLLREMDLLRTREQEVRRSAELDSRGVRAEELRLRDLAVSLEARAEEVRRREREGARGREDALQAARHEARQSLEVKEEGVARERCGVVGRGWEKRGEGGGGGGTGFPGGIAVLDHQRSEEFLKKEMEAVRAERKACQEQLSQHAETSRALQKARSDALAQEARATAAEAEAERAAEQAAVYKEAYQMRREVTVEGDRAFVRLGRQELEGRVRSLEASMEEERARQAKSLRKATEERDALKAEATRLRERERQWEAEATELRQALSSAELDRDRAEHRAEEEECERSALDGQVEELRAALRRSRDAIEAIRLCDVEAEASSASAAAAATAAAAAAAASTAAAAAERDAVRTDPTGQLLHGSTHFGAGWTGSPGQEHHRRVRGGEDGRRWNGSWGQPDGAMAGGAPGVGEFEPAPFFFRRRGGGGDRPWSPAEEAVREYHERGRLDGGGGEWVTPAMSSAHEDWEQCPGRRRGGGSRGRGGRRGQAESEPECWSDGDVEIGSSDYPSGSGRRSRTGRRPWSRNDRHGGRGGDDRGRADLSVRSTPGRRWASFDDRRDPSRRGWSGRWESEEYGSSSGNEEYRPYRGDRRGGRRRPWNDSYRRRRPSEERSGSSAAPAATAGASETAARERVQAAELLLVEERERMARGLEAERAKFGEREAQREEERQREREADRARREELEMESMRRRLEEEEDKAAAASRAARRRGSRADPEWRRVQDNEEEEEQRQTRQRDQERNGVQTAQGVAAKAAGAQSGQDVSLGGGQGRRVDGARGDDADGVRGGDLGGQEQVSMEADAAAEVAAVAAATPPEASSLAPPLPQRATRSSCSTGVSVEDIQAEKPGATQTRPDLTAASALGAKSGDAVAGSVDAQQVDITQAGDERDDPRVGGDGPVEPQAIDEADIAKAQAHREVQEYREKIRQRRQQQQQQQHDQKPRSESTRVGVGTTAGDIPAVRATGGDAGKEDSPRASQRWQRSQSSGHHDGGDLGGSVSDLSEPSTRSRGNLEVGGGQSSSDREDNEQDPPSAAESVGNAATSGVRHFATYISWICFSPLSQAEVGVTCYRLLLRQRSYYRAEFFARGCV</sequence>
<feature type="region of interest" description="Disordered" evidence="1">
    <location>
        <begin position="19"/>
        <end position="50"/>
    </location>
</feature>
<feature type="compositionally biased region" description="Basic and acidic residues" evidence="1">
    <location>
        <begin position="975"/>
        <end position="985"/>
    </location>
</feature>
<feature type="region of interest" description="Disordered" evidence="1">
    <location>
        <begin position="779"/>
        <end position="1053"/>
    </location>
</feature>
<name>D8LGY8_ECTSI</name>
<feature type="region of interest" description="Disordered" evidence="1">
    <location>
        <begin position="398"/>
        <end position="420"/>
    </location>
</feature>
<dbReference type="InterPro" id="IPR006594">
    <property type="entry name" value="LisH"/>
</dbReference>
<dbReference type="PANTHER" id="PTHR39063:SF1">
    <property type="entry name" value="OFD1 CENTRIOLE AND CENTRIOLAR SATELLITE PROTEIN"/>
    <property type="match status" value="1"/>
</dbReference>
<dbReference type="InterPro" id="IPR055289">
    <property type="entry name" value="OFD1"/>
</dbReference>
<feature type="compositionally biased region" description="Basic and acidic residues" evidence="1">
    <location>
        <begin position="1334"/>
        <end position="1344"/>
    </location>
</feature>
<feature type="compositionally biased region" description="Low complexity" evidence="1">
    <location>
        <begin position="1036"/>
        <end position="1050"/>
    </location>
</feature>
<dbReference type="PROSITE" id="PS50896">
    <property type="entry name" value="LISH"/>
    <property type="match status" value="1"/>
</dbReference>
<feature type="compositionally biased region" description="Polar residues" evidence="1">
    <location>
        <begin position="1248"/>
        <end position="1257"/>
    </location>
</feature>
<dbReference type="InParanoid" id="D8LGY8"/>
<dbReference type="Proteomes" id="UP000002630">
    <property type="component" value="Linkage Group LG17"/>
</dbReference>